<dbReference type="RefSeq" id="WP_090962308.1">
    <property type="nucleotide sequence ID" value="NZ_FOOA01000005.1"/>
</dbReference>
<reference evidence="2 3" key="1">
    <citation type="submission" date="2020-08" db="EMBL/GenBank/DDBJ databases">
        <title>Genomic Encyclopedia of Type Strains, Phase IV (KMG-IV): sequencing the most valuable type-strain genomes for metagenomic binning, comparative biology and taxonomic classification.</title>
        <authorList>
            <person name="Goeker M."/>
        </authorList>
    </citation>
    <scope>NUCLEOTIDE SEQUENCE [LARGE SCALE GENOMIC DNA]</scope>
    <source>
        <strain evidence="2 3">DSM 25024</strain>
    </source>
</reference>
<sequence length="175" mass="18368">MLHSFFVWSVALSLCVATQGAVAADPSLQDLQVIGRALSFKEGAKRTTLSLAMVYDGTSARSQGEMQATLAAVRGGLRVGDAVLKVVAVEQNQFASPSGFDGILTLSDVDQTRLAGTLNGRGVPCLTLDAQQVKNGACTVAIRSRPSVTISINSKNAAAAHVRFATAFIMMVREI</sequence>
<gene>
    <name evidence="2" type="ORF">GGR05_002727</name>
</gene>
<dbReference type="AlphaFoldDB" id="A0A7W6FUX8"/>
<dbReference type="Proteomes" id="UP000531216">
    <property type="component" value="Unassembled WGS sequence"/>
</dbReference>
<proteinExistence type="predicted"/>
<evidence type="ECO:0000256" key="1">
    <source>
        <dbReference type="SAM" id="SignalP"/>
    </source>
</evidence>
<keyword evidence="3" id="KW-1185">Reference proteome</keyword>
<evidence type="ECO:0000313" key="3">
    <source>
        <dbReference type="Proteomes" id="UP000531216"/>
    </source>
</evidence>
<accession>A0A7W6FUX8</accession>
<protein>
    <recommendedName>
        <fullName evidence="4">YfiR family protein</fullName>
    </recommendedName>
</protein>
<keyword evidence="1" id="KW-0732">Signal</keyword>
<dbReference type="OrthoDB" id="7914856at2"/>
<organism evidence="2 3">
    <name type="scientific">Aureimonas phyllosphaerae</name>
    <dbReference type="NCBI Taxonomy" id="1166078"/>
    <lineage>
        <taxon>Bacteria</taxon>
        <taxon>Pseudomonadati</taxon>
        <taxon>Pseudomonadota</taxon>
        <taxon>Alphaproteobacteria</taxon>
        <taxon>Hyphomicrobiales</taxon>
        <taxon>Aurantimonadaceae</taxon>
        <taxon>Aureimonas</taxon>
    </lineage>
</organism>
<dbReference type="EMBL" id="JACIDO010000005">
    <property type="protein sequence ID" value="MBB3936573.1"/>
    <property type="molecule type" value="Genomic_DNA"/>
</dbReference>
<feature type="chain" id="PRO_5031049881" description="YfiR family protein" evidence="1">
    <location>
        <begin position="24"/>
        <end position="175"/>
    </location>
</feature>
<feature type="signal peptide" evidence="1">
    <location>
        <begin position="1"/>
        <end position="23"/>
    </location>
</feature>
<evidence type="ECO:0000313" key="2">
    <source>
        <dbReference type="EMBL" id="MBB3936573.1"/>
    </source>
</evidence>
<evidence type="ECO:0008006" key="4">
    <source>
        <dbReference type="Google" id="ProtNLM"/>
    </source>
</evidence>
<comment type="caution">
    <text evidence="2">The sequence shown here is derived from an EMBL/GenBank/DDBJ whole genome shotgun (WGS) entry which is preliminary data.</text>
</comment>
<name>A0A7W6FUX8_9HYPH</name>